<evidence type="ECO:0000313" key="11">
    <source>
        <dbReference type="Proteomes" id="UP000233524"/>
    </source>
</evidence>
<name>A0A2N3N4S5_9PEZI</name>
<gene>
    <name evidence="10" type="ORF">jhhlp_006031</name>
</gene>
<feature type="domain" description="Bromodomain associated" evidence="8">
    <location>
        <begin position="58"/>
        <end position="127"/>
    </location>
</feature>
<evidence type="ECO:0000256" key="4">
    <source>
        <dbReference type="ARBA" id="ARBA00023015"/>
    </source>
</evidence>
<organism evidence="10 11">
    <name type="scientific">Lomentospora prolificans</name>
    <dbReference type="NCBI Taxonomy" id="41688"/>
    <lineage>
        <taxon>Eukaryota</taxon>
        <taxon>Fungi</taxon>
        <taxon>Dikarya</taxon>
        <taxon>Ascomycota</taxon>
        <taxon>Pezizomycotina</taxon>
        <taxon>Sordariomycetes</taxon>
        <taxon>Hypocreomycetidae</taxon>
        <taxon>Microascales</taxon>
        <taxon>Microascaceae</taxon>
        <taxon>Lomentospora</taxon>
    </lineage>
</organism>
<accession>A0A2N3N4S5</accession>
<dbReference type="InterPro" id="IPR006565">
    <property type="entry name" value="BTP"/>
</dbReference>
<feature type="region of interest" description="Disordered" evidence="7">
    <location>
        <begin position="294"/>
        <end position="324"/>
    </location>
</feature>
<dbReference type="InParanoid" id="A0A2N3N4S5"/>
<dbReference type="Proteomes" id="UP000233524">
    <property type="component" value="Unassembled WGS sequence"/>
</dbReference>
<dbReference type="GO" id="GO:0046982">
    <property type="term" value="F:protein heterodimerization activity"/>
    <property type="evidence" value="ECO:0007669"/>
    <property type="project" value="InterPro"/>
</dbReference>
<feature type="domain" description="Transcription factor TFIID subunit 8 C-terminal" evidence="9">
    <location>
        <begin position="178"/>
        <end position="227"/>
    </location>
</feature>
<dbReference type="PANTHER" id="PTHR46469">
    <property type="entry name" value="TRANSCRIPTION INITIATION FACTOR TFIID SUBUNIT 8"/>
    <property type="match status" value="1"/>
</dbReference>
<comment type="subcellular location">
    <subcellularLocation>
        <location evidence="1">Nucleus</location>
    </subcellularLocation>
</comment>
<evidence type="ECO:0000259" key="8">
    <source>
        <dbReference type="Pfam" id="PF07524"/>
    </source>
</evidence>
<comment type="caution">
    <text evidence="10">The sequence shown here is derived from an EMBL/GenBank/DDBJ whole genome shotgun (WGS) entry which is preliminary data.</text>
</comment>
<dbReference type="VEuPathDB" id="FungiDB:jhhlp_006031"/>
<dbReference type="STRING" id="41688.A0A2N3N4S5"/>
<evidence type="ECO:0000259" key="9">
    <source>
        <dbReference type="Pfam" id="PF10406"/>
    </source>
</evidence>
<dbReference type="AlphaFoldDB" id="A0A2N3N4S5"/>
<keyword evidence="11" id="KW-1185">Reference proteome</keyword>
<dbReference type="EMBL" id="NLAX01000701">
    <property type="protein sequence ID" value="PKS07428.1"/>
    <property type="molecule type" value="Genomic_DNA"/>
</dbReference>
<comment type="similarity">
    <text evidence="2">Belongs to the TAF8 family.</text>
</comment>
<evidence type="ECO:0000313" key="10">
    <source>
        <dbReference type="EMBL" id="PKS07428.1"/>
    </source>
</evidence>
<evidence type="ECO:0000256" key="7">
    <source>
        <dbReference type="SAM" id="MobiDB-lite"/>
    </source>
</evidence>
<keyword evidence="5" id="KW-0804">Transcription</keyword>
<protein>
    <recommendedName>
        <fullName evidence="3">Transcription initiation factor TFIID subunit 8</fullName>
    </recommendedName>
</protein>
<dbReference type="Pfam" id="PF10406">
    <property type="entry name" value="TAF8_C"/>
    <property type="match status" value="1"/>
</dbReference>
<evidence type="ECO:0000256" key="2">
    <source>
        <dbReference type="ARBA" id="ARBA00008767"/>
    </source>
</evidence>
<dbReference type="InterPro" id="IPR019473">
    <property type="entry name" value="TFIID_su8_C"/>
</dbReference>
<dbReference type="CDD" id="cd08049">
    <property type="entry name" value="TAF8"/>
    <property type="match status" value="1"/>
</dbReference>
<dbReference type="GO" id="GO:0006367">
    <property type="term" value="P:transcription initiation at RNA polymerase II promoter"/>
    <property type="evidence" value="ECO:0007669"/>
    <property type="project" value="TreeGrafter"/>
</dbReference>
<dbReference type="Pfam" id="PF07524">
    <property type="entry name" value="Bromo_TP"/>
    <property type="match status" value="1"/>
</dbReference>
<dbReference type="CDD" id="cd00076">
    <property type="entry name" value="HFD_SF"/>
    <property type="match status" value="1"/>
</dbReference>
<sequence>MSGNAPKKSSDGDVEMDMVPDTKSTPDASGSADTTSRQAAPVATVVSDPRPVDVAYGGLKRSIALALDHVGFDAADAEAIESFTLAAEEYLASLLGVLKRQALSARREQPTPVDFEKMLRTFNLPVDSLKPHVRHPVLANRLVPKTKTIPAPDGPYLRPLPTLSEELSGKPEKESKEYIPSLFPDFPSRHTFVSTPREETQSKKDPNAMREHISKAAKQGEDALRGLLRASKVRQQKEVRSQAQRYPASRERYRLWEQAMEKMMKPQDGQLAPQDDALAKPLADRIANASMIVNSSTDTLRREGVRTTRRPAGRTIATAEPAPK</sequence>
<dbReference type="PANTHER" id="PTHR46469:SF1">
    <property type="entry name" value="TRANSCRIPTION INITIATION FACTOR TFIID SUBUNIT 8"/>
    <property type="match status" value="1"/>
</dbReference>
<dbReference type="InterPro" id="IPR037818">
    <property type="entry name" value="TAF8"/>
</dbReference>
<dbReference type="InterPro" id="IPR009072">
    <property type="entry name" value="Histone-fold"/>
</dbReference>
<dbReference type="OrthoDB" id="2193813at2759"/>
<evidence type="ECO:0000256" key="3">
    <source>
        <dbReference type="ARBA" id="ARBA00017307"/>
    </source>
</evidence>
<dbReference type="GO" id="GO:0005669">
    <property type="term" value="C:transcription factor TFIID complex"/>
    <property type="evidence" value="ECO:0007669"/>
    <property type="project" value="InterPro"/>
</dbReference>
<proteinExistence type="inferred from homology"/>
<reference evidence="10 11" key="1">
    <citation type="journal article" date="2017" name="G3 (Bethesda)">
        <title>First Draft Genome Sequence of the Pathogenic Fungus Lomentospora prolificans (Formerly Scedosporium prolificans).</title>
        <authorList>
            <person name="Luo R."/>
            <person name="Zimin A."/>
            <person name="Workman R."/>
            <person name="Fan Y."/>
            <person name="Pertea G."/>
            <person name="Grossman N."/>
            <person name="Wear M.P."/>
            <person name="Jia B."/>
            <person name="Miller H."/>
            <person name="Casadevall A."/>
            <person name="Timp W."/>
            <person name="Zhang S.X."/>
            <person name="Salzberg S.L."/>
        </authorList>
    </citation>
    <scope>NUCLEOTIDE SEQUENCE [LARGE SCALE GENOMIC DNA]</scope>
    <source>
        <strain evidence="10 11">JHH-5317</strain>
    </source>
</reference>
<keyword evidence="6" id="KW-0539">Nucleus</keyword>
<evidence type="ECO:0000256" key="6">
    <source>
        <dbReference type="ARBA" id="ARBA00023242"/>
    </source>
</evidence>
<dbReference type="Gene3D" id="1.10.20.10">
    <property type="entry name" value="Histone, subunit A"/>
    <property type="match status" value="1"/>
</dbReference>
<feature type="region of interest" description="Disordered" evidence="7">
    <location>
        <begin position="1"/>
        <end position="44"/>
    </location>
</feature>
<keyword evidence="4" id="KW-0805">Transcription regulation</keyword>
<evidence type="ECO:0000256" key="5">
    <source>
        <dbReference type="ARBA" id="ARBA00023163"/>
    </source>
</evidence>
<feature type="compositionally biased region" description="Polar residues" evidence="7">
    <location>
        <begin position="22"/>
        <end position="38"/>
    </location>
</feature>
<evidence type="ECO:0000256" key="1">
    <source>
        <dbReference type="ARBA" id="ARBA00004123"/>
    </source>
</evidence>